<accession>A0A0M6WGF2</accession>
<feature type="coiled-coil region" evidence="1">
    <location>
        <begin position="2"/>
        <end position="58"/>
    </location>
</feature>
<dbReference type="Proteomes" id="UP000049472">
    <property type="component" value="Unassembled WGS sequence"/>
</dbReference>
<evidence type="ECO:0000256" key="1">
    <source>
        <dbReference type="SAM" id="Coils"/>
    </source>
</evidence>
<gene>
    <name evidence="2" type="ORF">T1815_09301</name>
</gene>
<sequence>MNEVFETVAEVLEELRSEAEEREYSVHTNESENADKALKKANREYETVLAELSAEHREFFENYMDIVDHAHFQEEQRAYYQGMVDVMQIFDGLGILKERNKVKEVLMHIKK</sequence>
<reference evidence="3" key="1">
    <citation type="submission" date="2015-05" db="EMBL/GenBank/DDBJ databases">
        <authorList>
            <consortium name="Pathogen Informatics"/>
        </authorList>
    </citation>
    <scope>NUCLEOTIDE SEQUENCE [LARGE SCALE GENOMIC DNA]</scope>
    <source>
        <strain evidence="3">T1-815</strain>
    </source>
</reference>
<dbReference type="AlphaFoldDB" id="A0A0M6WGF2"/>
<evidence type="ECO:0000313" key="3">
    <source>
        <dbReference type="Proteomes" id="UP000049472"/>
    </source>
</evidence>
<protein>
    <submittedName>
        <fullName evidence="2">Uncharacterized protein</fullName>
    </submittedName>
</protein>
<dbReference type="EMBL" id="CVRQ01000012">
    <property type="protein sequence ID" value="CRL34807.1"/>
    <property type="molecule type" value="Genomic_DNA"/>
</dbReference>
<name>A0A0M6WGF2_9FIRM</name>
<dbReference type="RefSeq" id="WP_055061318.1">
    <property type="nucleotide sequence ID" value="NZ_CVRQ01000012.1"/>
</dbReference>
<evidence type="ECO:0000313" key="2">
    <source>
        <dbReference type="EMBL" id="CRL34807.1"/>
    </source>
</evidence>
<keyword evidence="1" id="KW-0175">Coiled coil</keyword>
<proteinExistence type="predicted"/>
<organism evidence="2 3">
    <name type="scientific">Agathobacter rectalis</name>
    <dbReference type="NCBI Taxonomy" id="39491"/>
    <lineage>
        <taxon>Bacteria</taxon>
        <taxon>Bacillati</taxon>
        <taxon>Bacillota</taxon>
        <taxon>Clostridia</taxon>
        <taxon>Lachnospirales</taxon>
        <taxon>Lachnospiraceae</taxon>
        <taxon>Agathobacter</taxon>
    </lineage>
</organism>
<keyword evidence="3" id="KW-1185">Reference proteome</keyword>